<dbReference type="EC" id="1.1.1.302" evidence="9"/>
<dbReference type="PANTHER" id="PTHR38011">
    <property type="entry name" value="DIHYDROFOLATE REDUCTASE FAMILY PROTEIN (AFU_ORTHOLOGUE AFUA_8G06820)"/>
    <property type="match status" value="1"/>
</dbReference>
<evidence type="ECO:0000256" key="7">
    <source>
        <dbReference type="ARBA" id="ARBA00047550"/>
    </source>
</evidence>
<accession>F0QVM4</accession>
<evidence type="ECO:0000259" key="10">
    <source>
        <dbReference type="Pfam" id="PF01872"/>
    </source>
</evidence>
<dbReference type="Proteomes" id="UP000007485">
    <property type="component" value="Chromosome"/>
</dbReference>
<comment type="similarity">
    <text evidence="2">Belongs to the HTP reductase family.</text>
</comment>
<dbReference type="HOGENOM" id="CLU_036590_4_1_2"/>
<dbReference type="InterPro" id="IPR006401">
    <property type="entry name" value="Rib_reduct_arc"/>
</dbReference>
<dbReference type="KEGG" id="vmo:VMUT_0666"/>
<comment type="catalytic activity">
    <reaction evidence="8">
        <text>2,5-diamino-6-(1-D-ribitylamino)pyrimidin-4(3H)-one 5'-phosphate + NADP(+) = 2,5-diamino-6-(1-D-ribosylamino)pyrimidin-4(3H)-one 5'-phosphate + NADPH + H(+)</text>
        <dbReference type="Rhea" id="RHEA:27278"/>
        <dbReference type="ChEBI" id="CHEBI:15378"/>
        <dbReference type="ChEBI" id="CHEBI:57783"/>
        <dbReference type="ChEBI" id="CHEBI:58349"/>
        <dbReference type="ChEBI" id="CHEBI:58890"/>
        <dbReference type="ChEBI" id="CHEBI:59545"/>
        <dbReference type="EC" id="1.1.1.302"/>
    </reaction>
</comment>
<dbReference type="SUPFAM" id="SSF53597">
    <property type="entry name" value="Dihydrofolate reductase-like"/>
    <property type="match status" value="1"/>
</dbReference>
<proteinExistence type="inferred from homology"/>
<dbReference type="GO" id="GO:0009231">
    <property type="term" value="P:riboflavin biosynthetic process"/>
    <property type="evidence" value="ECO:0007669"/>
    <property type="project" value="UniProtKB-UniPathway"/>
</dbReference>
<gene>
    <name evidence="11" type="ordered locus">VMUT_0666</name>
</gene>
<dbReference type="InterPro" id="IPR024072">
    <property type="entry name" value="DHFR-like_dom_sf"/>
</dbReference>
<dbReference type="AlphaFoldDB" id="F0QVM4"/>
<dbReference type="GO" id="GO:0008703">
    <property type="term" value="F:5-amino-6-(5-phosphoribosylamino)uracil reductase activity"/>
    <property type="evidence" value="ECO:0007669"/>
    <property type="project" value="InterPro"/>
</dbReference>
<evidence type="ECO:0000256" key="4">
    <source>
        <dbReference type="ARBA" id="ARBA00022619"/>
    </source>
</evidence>
<dbReference type="NCBIfam" id="TIGR00227">
    <property type="entry name" value="ribD_Cterm"/>
    <property type="match status" value="1"/>
</dbReference>
<comment type="subunit">
    <text evidence="3">Homodimer.</text>
</comment>
<evidence type="ECO:0000256" key="1">
    <source>
        <dbReference type="ARBA" id="ARBA00005104"/>
    </source>
</evidence>
<dbReference type="UniPathway" id="UPA00275"/>
<dbReference type="PANTHER" id="PTHR38011:SF7">
    <property type="entry name" value="2,5-DIAMINO-6-RIBOSYLAMINO-4(3H)-PYRIMIDINONE 5'-PHOSPHATE REDUCTASE"/>
    <property type="match status" value="1"/>
</dbReference>
<evidence type="ECO:0000256" key="9">
    <source>
        <dbReference type="NCBIfam" id="TIGR01508"/>
    </source>
</evidence>
<dbReference type="STRING" id="985053.VMUT_0666"/>
<dbReference type="InterPro" id="IPR002734">
    <property type="entry name" value="RibDG_C"/>
</dbReference>
<protein>
    <recommendedName>
        <fullName evidence="9">2,5-diamino-6-(ribosylamino)-4(3H)-pyrimidinone 5'-phosphate reductase</fullName>
        <ecNumber evidence="9">1.1.1.302</ecNumber>
    </recommendedName>
</protein>
<evidence type="ECO:0000313" key="11">
    <source>
        <dbReference type="EMBL" id="ADY00877.1"/>
    </source>
</evidence>
<dbReference type="NCBIfam" id="TIGR01508">
    <property type="entry name" value="rib_reduct_arch"/>
    <property type="match status" value="1"/>
</dbReference>
<dbReference type="GeneID" id="10288318"/>
<evidence type="ECO:0000256" key="6">
    <source>
        <dbReference type="ARBA" id="ARBA00023002"/>
    </source>
</evidence>
<keyword evidence="4" id="KW-0686">Riboflavin biosynthesis</keyword>
<evidence type="ECO:0000256" key="8">
    <source>
        <dbReference type="ARBA" id="ARBA00049020"/>
    </source>
</evidence>
<evidence type="ECO:0000256" key="5">
    <source>
        <dbReference type="ARBA" id="ARBA00022857"/>
    </source>
</evidence>
<dbReference type="eggNOG" id="arCOG01484">
    <property type="taxonomic scope" value="Archaea"/>
</dbReference>
<comment type="catalytic activity">
    <reaction evidence="7">
        <text>2,5-diamino-6-(1-D-ribitylamino)pyrimidin-4(3H)-one 5'-phosphate + NAD(+) = 2,5-diamino-6-(1-D-ribosylamino)pyrimidin-4(3H)-one 5'-phosphate + NADH + H(+)</text>
        <dbReference type="Rhea" id="RHEA:27274"/>
        <dbReference type="ChEBI" id="CHEBI:15378"/>
        <dbReference type="ChEBI" id="CHEBI:57540"/>
        <dbReference type="ChEBI" id="CHEBI:57945"/>
        <dbReference type="ChEBI" id="CHEBI:58890"/>
        <dbReference type="ChEBI" id="CHEBI:59545"/>
        <dbReference type="EC" id="1.1.1.302"/>
    </reaction>
</comment>
<keyword evidence="5" id="KW-0521">NADP</keyword>
<sequence>MPKPYVIIVSAASIDGRIASKTGYSRLSCPFDLRRLHEVRASVDAIMVGANTVINDDPSLTPRYVKAIKNPIRVIIDGKLRIPLTAKVITNKEAPTIIVTTEQSDRNKTAQLMNMGVEVWVMGKERVNLRDVLEKLFTEKGVKRVLVEGGGHLNWELIKEEIADEIRLTISPYVFGAGTSFIEGEGYPTTMEGPRLRLKSVNICECGQEVVLDYTIEKG</sequence>
<dbReference type="Gene3D" id="3.40.430.10">
    <property type="entry name" value="Dihydrofolate Reductase, subunit A"/>
    <property type="match status" value="1"/>
</dbReference>
<evidence type="ECO:0000256" key="2">
    <source>
        <dbReference type="ARBA" id="ARBA00009723"/>
    </source>
</evidence>
<dbReference type="InterPro" id="IPR011549">
    <property type="entry name" value="RibD_C"/>
</dbReference>
<dbReference type="RefSeq" id="WP_013604040.1">
    <property type="nucleotide sequence ID" value="NC_015151.1"/>
</dbReference>
<dbReference type="OrthoDB" id="10178at2157"/>
<evidence type="ECO:0000256" key="3">
    <source>
        <dbReference type="ARBA" id="ARBA00011738"/>
    </source>
</evidence>
<evidence type="ECO:0000313" key="12">
    <source>
        <dbReference type="Proteomes" id="UP000007485"/>
    </source>
</evidence>
<keyword evidence="6" id="KW-0560">Oxidoreductase</keyword>
<name>F0QVM4_VULM7</name>
<dbReference type="Pfam" id="PF01872">
    <property type="entry name" value="RibD_C"/>
    <property type="match status" value="1"/>
</dbReference>
<keyword evidence="12" id="KW-1185">Reference proteome</keyword>
<reference evidence="11 12" key="1">
    <citation type="journal article" date="2011" name="J. Bacteriol.">
        <title>Complete genome sequence of 'Vulcanisaeta moutnovskia' strain 768-28, a novel member of the hyperthermophilic crenarchaeal genus vulcanisaeta.</title>
        <authorList>
            <person name="Gumerov V.M."/>
            <person name="Mardanov A.V."/>
            <person name="Beletsky A.V."/>
            <person name="Prokofeva M.I."/>
            <person name="Bonch-Osmolovskaya E.A."/>
            <person name="Ravin N.V."/>
            <person name="Skryabin K.G."/>
        </authorList>
    </citation>
    <scope>NUCLEOTIDE SEQUENCE [LARGE SCALE GENOMIC DNA]</scope>
    <source>
        <strain evidence="11 12">768-28</strain>
    </source>
</reference>
<comment type="pathway">
    <text evidence="1">Cofactor biosynthesis; riboflavin biosynthesis.</text>
</comment>
<feature type="domain" description="Bacterial bifunctional deaminase-reductase C-terminal" evidence="10">
    <location>
        <begin position="4"/>
        <end position="212"/>
    </location>
</feature>
<dbReference type="InterPro" id="IPR050765">
    <property type="entry name" value="Riboflavin_Biosynth_HTPR"/>
</dbReference>
<dbReference type="EMBL" id="CP002529">
    <property type="protein sequence ID" value="ADY00877.1"/>
    <property type="molecule type" value="Genomic_DNA"/>
</dbReference>
<dbReference type="GO" id="GO:0050661">
    <property type="term" value="F:NADP binding"/>
    <property type="evidence" value="ECO:0007669"/>
    <property type="project" value="InterPro"/>
</dbReference>
<organism evidence="11 12">
    <name type="scientific">Vulcanisaeta moutnovskia (strain 768-28)</name>
    <dbReference type="NCBI Taxonomy" id="985053"/>
    <lineage>
        <taxon>Archaea</taxon>
        <taxon>Thermoproteota</taxon>
        <taxon>Thermoprotei</taxon>
        <taxon>Thermoproteales</taxon>
        <taxon>Thermoproteaceae</taxon>
        <taxon>Vulcanisaeta</taxon>
    </lineage>
</organism>